<sequence length="61" mass="6493">MSSPALGDARKSVRLLLKTTPFLLLLFESEPRGAADAFPPVLPPSSVTQTQHTTTSATVKL</sequence>
<reference evidence="2" key="1">
    <citation type="submission" date="2016-07" db="EMBL/GenBank/DDBJ databases">
        <authorList>
            <person name="Bretaudeau A."/>
        </authorList>
    </citation>
    <scope>NUCLEOTIDE SEQUENCE</scope>
    <source>
        <strain evidence="2">Rice</strain>
        <tissue evidence="2">Whole body</tissue>
    </source>
</reference>
<evidence type="ECO:0000256" key="1">
    <source>
        <dbReference type="SAM" id="MobiDB-lite"/>
    </source>
</evidence>
<gene>
    <name evidence="2" type="ORF">SFRICE_023446</name>
</gene>
<feature type="region of interest" description="Disordered" evidence="1">
    <location>
        <begin position="37"/>
        <end position="61"/>
    </location>
</feature>
<name>A0A2H1VHC2_SPOFR</name>
<feature type="compositionally biased region" description="Low complexity" evidence="1">
    <location>
        <begin position="45"/>
        <end position="61"/>
    </location>
</feature>
<dbReference type="AlphaFoldDB" id="A0A2H1VHC2"/>
<organism evidence="2">
    <name type="scientific">Spodoptera frugiperda</name>
    <name type="common">Fall armyworm</name>
    <dbReference type="NCBI Taxonomy" id="7108"/>
    <lineage>
        <taxon>Eukaryota</taxon>
        <taxon>Metazoa</taxon>
        <taxon>Ecdysozoa</taxon>
        <taxon>Arthropoda</taxon>
        <taxon>Hexapoda</taxon>
        <taxon>Insecta</taxon>
        <taxon>Pterygota</taxon>
        <taxon>Neoptera</taxon>
        <taxon>Endopterygota</taxon>
        <taxon>Lepidoptera</taxon>
        <taxon>Glossata</taxon>
        <taxon>Ditrysia</taxon>
        <taxon>Noctuoidea</taxon>
        <taxon>Noctuidae</taxon>
        <taxon>Amphipyrinae</taxon>
        <taxon>Spodoptera</taxon>
    </lineage>
</organism>
<protein>
    <submittedName>
        <fullName evidence="2">SFRICE_023446</fullName>
    </submittedName>
</protein>
<dbReference type="EMBL" id="ODYU01002566">
    <property type="protein sequence ID" value="SOQ40249.1"/>
    <property type="molecule type" value="Genomic_DNA"/>
</dbReference>
<accession>A0A2H1VHC2</accession>
<proteinExistence type="predicted"/>
<evidence type="ECO:0000313" key="2">
    <source>
        <dbReference type="EMBL" id="SOQ40249.1"/>
    </source>
</evidence>